<feature type="domain" description="DUF6873" evidence="1">
    <location>
        <begin position="8"/>
        <end position="221"/>
    </location>
</feature>
<protein>
    <recommendedName>
        <fullName evidence="1">DUF6873 domain-containing protein</fullName>
    </recommendedName>
</protein>
<dbReference type="EMBL" id="CP115667">
    <property type="protein sequence ID" value="WBW49229.1"/>
    <property type="molecule type" value="Genomic_DNA"/>
</dbReference>
<dbReference type="Pfam" id="PF21778">
    <property type="entry name" value="DUF6873"/>
    <property type="match status" value="1"/>
</dbReference>
<keyword evidence="3" id="KW-1185">Reference proteome</keyword>
<reference evidence="2 3" key="1">
    <citation type="submission" date="2023-01" db="EMBL/GenBank/DDBJ databases">
        <authorList>
            <person name="Lee S.H."/>
            <person name="Jung H.S."/>
            <person name="Yun J.U."/>
        </authorList>
    </citation>
    <scope>NUCLEOTIDE SEQUENCE [LARGE SCALE GENOMIC DNA]</scope>
    <source>
        <strain evidence="2 3">CBA3646</strain>
    </source>
</reference>
<dbReference type="InterPro" id="IPR049238">
    <property type="entry name" value="DUF6873"/>
</dbReference>
<dbReference type="RefSeq" id="WP_271190761.1">
    <property type="nucleotide sequence ID" value="NZ_CP115667.1"/>
</dbReference>
<accession>A0ABY7QT27</accession>
<organism evidence="2 3">
    <name type="scientific">Peptoniphilus equinus</name>
    <dbReference type="NCBI Taxonomy" id="3016343"/>
    <lineage>
        <taxon>Bacteria</taxon>
        <taxon>Bacillati</taxon>
        <taxon>Bacillota</taxon>
        <taxon>Tissierellia</taxon>
        <taxon>Tissierellales</taxon>
        <taxon>Peptoniphilaceae</taxon>
        <taxon>Peptoniphilus</taxon>
    </lineage>
</organism>
<dbReference type="Proteomes" id="UP001210339">
    <property type="component" value="Chromosome"/>
</dbReference>
<evidence type="ECO:0000313" key="2">
    <source>
        <dbReference type="EMBL" id="WBW49229.1"/>
    </source>
</evidence>
<gene>
    <name evidence="2" type="ORF">O6R05_04250</name>
</gene>
<evidence type="ECO:0000313" key="3">
    <source>
        <dbReference type="Proteomes" id="UP001210339"/>
    </source>
</evidence>
<proteinExistence type="predicted"/>
<evidence type="ECO:0000259" key="1">
    <source>
        <dbReference type="Pfam" id="PF21778"/>
    </source>
</evidence>
<sequence>MILLDEAARHLKASLKDMDTVVLTPRLSQVYAGINGHADLLVHKLDDSTLAVAAECTDFFKNLGLHYNVMPIEGIASPYPGHVQLNIAVFGKWVIHNMKVTPEPVRAFYERQGYHFIHVAQGYTKCNLVVGRRSLITSDVGIYRTLKDIAPILLVESEHVALKGFNYGFLGGASGLINDTLVFAGSLERHPSYARIVKFLDRQGESWTQLQGPLVDVGTLIQI</sequence>
<name>A0ABY7QT27_9FIRM</name>